<organism evidence="4 5">
    <name type="scientific">Gallus gallus</name>
    <name type="common">Chicken</name>
    <dbReference type="NCBI Taxonomy" id="9031"/>
    <lineage>
        <taxon>Eukaryota</taxon>
        <taxon>Metazoa</taxon>
        <taxon>Chordata</taxon>
        <taxon>Craniata</taxon>
        <taxon>Vertebrata</taxon>
        <taxon>Euteleostomi</taxon>
        <taxon>Archelosauria</taxon>
        <taxon>Archosauria</taxon>
        <taxon>Dinosauria</taxon>
        <taxon>Saurischia</taxon>
        <taxon>Theropoda</taxon>
        <taxon>Coelurosauria</taxon>
        <taxon>Aves</taxon>
        <taxon>Neognathae</taxon>
        <taxon>Galloanserae</taxon>
        <taxon>Galliformes</taxon>
        <taxon>Phasianidae</taxon>
        <taxon>Phasianinae</taxon>
        <taxon>Gallus</taxon>
    </lineage>
</organism>
<feature type="compositionally biased region" description="Low complexity" evidence="3">
    <location>
        <begin position="295"/>
        <end position="317"/>
    </location>
</feature>
<proteinExistence type="predicted"/>
<accession>A0A8V0X293</accession>
<sequence length="373" mass="36695">GGGGGWGAPAAVTQPPVIANSTSGGSGDGGGLSGASGFGPAGNNGAVLSQNAFSALSSAQPADGQRDGQQSLLDVIAEDMATWESSGQWMFSCYSPETGKPNVPGFGEFSAEEVRLEYYNCSANNNTGYYINSVNQLVQQWRKRLQELKALNGSGKAAMQSPTKNAVTQPLPSLGFAGQQAPSTGFPGFPVSSSSGAASFSFKANPSVPPGNAAAVGSSAAASNPPTLGVTSSPSVPNPVGSGNSSAPSAAPSSLNAPGATGGCGTSGLSGSGSSAAANSSCTALLPGISAIPSAATGTSQSGASSASAAQTAGASGHNVTSAPSAVRDGIRPERLYTPRSELTAEELRQFAAKRFTLGKIPLKPPPADMLHG</sequence>
<feature type="compositionally biased region" description="Polar residues" evidence="3">
    <location>
        <begin position="160"/>
        <end position="171"/>
    </location>
</feature>
<feature type="region of interest" description="Disordered" evidence="3">
    <location>
        <begin position="211"/>
        <end position="260"/>
    </location>
</feature>
<dbReference type="GO" id="GO:0005634">
    <property type="term" value="C:nucleus"/>
    <property type="evidence" value="ECO:0007669"/>
    <property type="project" value="UniProtKB-SubCell"/>
</dbReference>
<reference evidence="4" key="1">
    <citation type="submission" date="2020-11" db="EMBL/GenBank/DDBJ databases">
        <title>Gallus gallus (Chicken) genome, bGalGal1, GRCg7b, maternal haplotype autosomes + Z &amp; W.</title>
        <authorList>
            <person name="Warren W."/>
            <person name="Formenti G."/>
            <person name="Fedrigo O."/>
            <person name="Haase B."/>
            <person name="Mountcastle J."/>
            <person name="Balacco J."/>
            <person name="Tracey A."/>
            <person name="Schneider V."/>
            <person name="Okimoto R."/>
            <person name="Cheng H."/>
            <person name="Hawken R."/>
            <person name="Howe K."/>
            <person name="Jarvis E.D."/>
        </authorList>
    </citation>
    <scope>NUCLEOTIDE SEQUENCE [LARGE SCALE GENOMIC DNA]</scope>
    <source>
        <strain evidence="4">Broiler</strain>
    </source>
</reference>
<feature type="region of interest" description="Disordered" evidence="3">
    <location>
        <begin position="1"/>
        <end position="40"/>
    </location>
</feature>
<feature type="region of interest" description="Disordered" evidence="3">
    <location>
        <begin position="153"/>
        <end position="179"/>
    </location>
</feature>
<evidence type="ECO:0000313" key="5">
    <source>
        <dbReference type="Proteomes" id="UP000000539"/>
    </source>
</evidence>
<comment type="subcellular location">
    <subcellularLocation>
        <location evidence="1">Nucleus</location>
    </subcellularLocation>
</comment>
<dbReference type="AlphaFoldDB" id="A0A8V0X293"/>
<evidence type="ECO:0000256" key="1">
    <source>
        <dbReference type="ARBA" id="ARBA00004123"/>
    </source>
</evidence>
<feature type="region of interest" description="Disordered" evidence="3">
    <location>
        <begin position="295"/>
        <end position="341"/>
    </location>
</feature>
<feature type="compositionally biased region" description="Low complexity" evidence="3">
    <location>
        <begin position="211"/>
        <end position="259"/>
    </location>
</feature>
<keyword evidence="5" id="KW-1185">Reference proteome</keyword>
<dbReference type="GeneTree" id="ENSGT00390000000118"/>
<dbReference type="OrthoDB" id="9120740at2759"/>
<feature type="compositionally biased region" description="Gly residues" evidence="3">
    <location>
        <begin position="24"/>
        <end position="40"/>
    </location>
</feature>
<dbReference type="PANTHER" id="PTHR46527:SF1">
    <property type="entry name" value="NUCLEOPORIN NUP42"/>
    <property type="match status" value="1"/>
</dbReference>
<evidence type="ECO:0000313" key="4">
    <source>
        <dbReference type="Ensembl" id="ENSGALP00010001691.1"/>
    </source>
</evidence>
<reference evidence="4" key="2">
    <citation type="submission" date="2025-08" db="UniProtKB">
        <authorList>
            <consortium name="Ensembl"/>
        </authorList>
    </citation>
    <scope>IDENTIFICATION</scope>
    <source>
        <strain evidence="4">broiler</strain>
    </source>
</reference>
<evidence type="ECO:0000256" key="3">
    <source>
        <dbReference type="SAM" id="MobiDB-lite"/>
    </source>
</evidence>
<dbReference type="InterPro" id="IPR051767">
    <property type="entry name" value="Nucleoporin_NUP42"/>
</dbReference>
<dbReference type="Proteomes" id="UP000000539">
    <property type="component" value="Chromosome 2"/>
</dbReference>
<protein>
    <submittedName>
        <fullName evidence="4">Uncharacterized protein</fullName>
    </submittedName>
</protein>
<name>A0A8V0X293_CHICK</name>
<evidence type="ECO:0000256" key="2">
    <source>
        <dbReference type="ARBA" id="ARBA00023242"/>
    </source>
</evidence>
<dbReference type="PANTHER" id="PTHR46527">
    <property type="entry name" value="NUCLEOPORIN-LIKE PROTEIN 2"/>
    <property type="match status" value="1"/>
</dbReference>
<reference evidence="4" key="3">
    <citation type="submission" date="2025-09" db="UniProtKB">
        <authorList>
            <consortium name="Ensembl"/>
        </authorList>
    </citation>
    <scope>IDENTIFICATION</scope>
    <source>
        <strain evidence="4">broiler</strain>
    </source>
</reference>
<dbReference type="GO" id="GO:0005049">
    <property type="term" value="F:nuclear export signal receptor activity"/>
    <property type="evidence" value="ECO:0000318"/>
    <property type="project" value="GO_Central"/>
</dbReference>
<keyword evidence="2" id="KW-0539">Nucleus</keyword>
<dbReference type="Ensembl" id="ENSGALT00010003234.1">
    <property type="protein sequence ID" value="ENSGALP00010001691.1"/>
    <property type="gene ID" value="ENSGALG00010001404.1"/>
</dbReference>